<dbReference type="Proteomes" id="UP000015354">
    <property type="component" value="Unassembled WGS sequence"/>
</dbReference>
<dbReference type="EMBL" id="ATMH01001073">
    <property type="protein sequence ID" value="EPY35601.1"/>
    <property type="molecule type" value="Genomic_DNA"/>
</dbReference>
<dbReference type="PROSITE" id="PS50053">
    <property type="entry name" value="UBIQUITIN_2"/>
    <property type="match status" value="1"/>
</dbReference>
<sequence>MSHNVAGAGGPAVYDDSADSADEWAAPLAPLPPEVEEAEHAGRTSAHNQTGTMDALERELEGDRVDVVLQLPSGKAVEKQFFMGQTVEYIKVVLEKEEGLPYNATRLYLGPKMLLDPLSLCDLPFKTGEKNMVRVEVTA</sequence>
<evidence type="ECO:0000313" key="3">
    <source>
        <dbReference type="EMBL" id="EPY35601.1"/>
    </source>
</evidence>
<dbReference type="PANTHER" id="PTHR41749">
    <property type="entry name" value="UBIQUITIN-LIKE DOMAIN-CONTAINING PROTEIN"/>
    <property type="match status" value="1"/>
</dbReference>
<dbReference type="SUPFAM" id="SSF54236">
    <property type="entry name" value="Ubiquitin-like"/>
    <property type="match status" value="1"/>
</dbReference>
<proteinExistence type="predicted"/>
<dbReference type="OrthoDB" id="273632at2759"/>
<accession>S9W8R2</accession>
<dbReference type="InterPro" id="IPR000626">
    <property type="entry name" value="Ubiquitin-like_dom"/>
</dbReference>
<dbReference type="PANTHER" id="PTHR41749:SF1">
    <property type="entry name" value="UBIQUITIN-LIKE DOMAIN-CONTAINING PROTEIN"/>
    <property type="match status" value="1"/>
</dbReference>
<dbReference type="InterPro" id="IPR029071">
    <property type="entry name" value="Ubiquitin-like_domsf"/>
</dbReference>
<gene>
    <name evidence="3" type="ORF">STCU_01073</name>
</gene>
<evidence type="ECO:0000256" key="1">
    <source>
        <dbReference type="SAM" id="MobiDB-lite"/>
    </source>
</evidence>
<organism evidence="3 4">
    <name type="scientific">Strigomonas culicis</name>
    <dbReference type="NCBI Taxonomy" id="28005"/>
    <lineage>
        <taxon>Eukaryota</taxon>
        <taxon>Discoba</taxon>
        <taxon>Euglenozoa</taxon>
        <taxon>Kinetoplastea</taxon>
        <taxon>Metakinetoplastina</taxon>
        <taxon>Trypanosomatida</taxon>
        <taxon>Trypanosomatidae</taxon>
        <taxon>Strigomonadinae</taxon>
        <taxon>Strigomonas</taxon>
    </lineage>
</organism>
<evidence type="ECO:0000259" key="2">
    <source>
        <dbReference type="PROSITE" id="PS50053"/>
    </source>
</evidence>
<reference evidence="3 4" key="1">
    <citation type="journal article" date="2013" name="PLoS ONE">
        <title>Predicting the Proteins of Angomonas deanei, Strigomonas culicis and Their Respective Endosymbionts Reveals New Aspects of the Trypanosomatidae Family.</title>
        <authorList>
            <person name="Motta M.C."/>
            <person name="Martins A.C."/>
            <person name="de Souza S.S."/>
            <person name="Catta-Preta C.M."/>
            <person name="Silva R."/>
            <person name="Klein C.C."/>
            <person name="de Almeida L.G."/>
            <person name="de Lima Cunha O."/>
            <person name="Ciapina L.P."/>
            <person name="Brocchi M."/>
            <person name="Colabardini A.C."/>
            <person name="de Araujo Lima B."/>
            <person name="Machado C.R."/>
            <person name="de Almeida Soares C.M."/>
            <person name="Probst C.M."/>
            <person name="de Menezes C.B."/>
            <person name="Thompson C.E."/>
            <person name="Bartholomeu D.C."/>
            <person name="Gradia D.F."/>
            <person name="Pavoni D.P."/>
            <person name="Grisard E.C."/>
            <person name="Fantinatti-Garboggini F."/>
            <person name="Marchini F.K."/>
            <person name="Rodrigues-Luiz G.F."/>
            <person name="Wagner G."/>
            <person name="Goldman G.H."/>
            <person name="Fietto J.L."/>
            <person name="Elias M.C."/>
            <person name="Goldman M.H."/>
            <person name="Sagot M.F."/>
            <person name="Pereira M."/>
            <person name="Stoco P.H."/>
            <person name="de Mendonca-Neto R.P."/>
            <person name="Teixeira S.M."/>
            <person name="Maciel T.E."/>
            <person name="de Oliveira Mendes T.A."/>
            <person name="Urmenyi T.P."/>
            <person name="de Souza W."/>
            <person name="Schenkman S."/>
            <person name="de Vasconcelos A.T."/>
        </authorList>
    </citation>
    <scope>NUCLEOTIDE SEQUENCE [LARGE SCALE GENOMIC DNA]</scope>
</reference>
<feature type="region of interest" description="Disordered" evidence="1">
    <location>
        <begin position="25"/>
        <end position="59"/>
    </location>
</feature>
<keyword evidence="4" id="KW-1185">Reference proteome</keyword>
<dbReference type="AlphaFoldDB" id="S9W8R2"/>
<name>S9W8R2_9TRYP</name>
<protein>
    <recommendedName>
        <fullName evidence="2">Ubiquitin-like domain-containing protein</fullName>
    </recommendedName>
</protein>
<evidence type="ECO:0000313" key="4">
    <source>
        <dbReference type="Proteomes" id="UP000015354"/>
    </source>
</evidence>
<feature type="domain" description="Ubiquitin-like" evidence="2">
    <location>
        <begin position="65"/>
        <end position="139"/>
    </location>
</feature>
<comment type="caution">
    <text evidence="3">The sequence shown here is derived from an EMBL/GenBank/DDBJ whole genome shotgun (WGS) entry which is preliminary data.</text>
</comment>